<evidence type="ECO:0000256" key="3">
    <source>
        <dbReference type="ARBA" id="ARBA00022692"/>
    </source>
</evidence>
<accession>A0A4Q9KLW2</accession>
<dbReference type="OrthoDB" id="9815525at2"/>
<dbReference type="PANTHER" id="PTHR23513">
    <property type="entry name" value="INTEGRAL MEMBRANE EFFLUX PROTEIN-RELATED"/>
    <property type="match status" value="1"/>
</dbReference>
<feature type="transmembrane region" description="Helical" evidence="6">
    <location>
        <begin position="261"/>
        <end position="279"/>
    </location>
</feature>
<reference evidence="7 8" key="1">
    <citation type="submission" date="2019-01" db="EMBL/GenBank/DDBJ databases">
        <title>Lactibacter flavus gen. nov., sp. nov., a novel bacterium of the family Propionibacteriaceae isolated from raw milk and dairy products.</title>
        <authorList>
            <person name="Huptas C."/>
            <person name="Wenning M."/>
            <person name="Breitenwieser F."/>
            <person name="Doll E."/>
            <person name="Von Neubeck M."/>
            <person name="Busse H.-J."/>
            <person name="Scherer S."/>
        </authorList>
    </citation>
    <scope>NUCLEOTIDE SEQUENCE [LARGE SCALE GENOMIC DNA]</scope>
    <source>
        <strain evidence="8">DSM 22130 / JCM 15804 / WR061</strain>
    </source>
</reference>
<evidence type="ECO:0000256" key="4">
    <source>
        <dbReference type="ARBA" id="ARBA00022989"/>
    </source>
</evidence>
<evidence type="ECO:0000313" key="8">
    <source>
        <dbReference type="Proteomes" id="UP000291933"/>
    </source>
</evidence>
<keyword evidence="8" id="KW-1185">Reference proteome</keyword>
<dbReference type="InterPro" id="IPR011701">
    <property type="entry name" value="MFS"/>
</dbReference>
<evidence type="ECO:0000313" key="7">
    <source>
        <dbReference type="EMBL" id="TBT95526.1"/>
    </source>
</evidence>
<keyword evidence="4 6" id="KW-1133">Transmembrane helix</keyword>
<dbReference type="CDD" id="cd06173">
    <property type="entry name" value="MFS_MefA_like"/>
    <property type="match status" value="1"/>
</dbReference>
<feature type="transmembrane region" description="Helical" evidence="6">
    <location>
        <begin position="291"/>
        <end position="308"/>
    </location>
</feature>
<dbReference type="RefSeq" id="WP_131171519.1">
    <property type="nucleotide sequence ID" value="NZ_FXTL01000004.1"/>
</dbReference>
<dbReference type="EMBL" id="SDMR01000004">
    <property type="protein sequence ID" value="TBT95526.1"/>
    <property type="molecule type" value="Genomic_DNA"/>
</dbReference>
<dbReference type="SUPFAM" id="SSF103473">
    <property type="entry name" value="MFS general substrate transporter"/>
    <property type="match status" value="1"/>
</dbReference>
<feature type="transmembrane region" description="Helical" evidence="6">
    <location>
        <begin position="349"/>
        <end position="373"/>
    </location>
</feature>
<keyword evidence="2" id="KW-1003">Cell membrane</keyword>
<evidence type="ECO:0000256" key="1">
    <source>
        <dbReference type="ARBA" id="ARBA00004651"/>
    </source>
</evidence>
<feature type="transmembrane region" description="Helical" evidence="6">
    <location>
        <begin position="228"/>
        <end position="249"/>
    </location>
</feature>
<dbReference type="Proteomes" id="UP000291933">
    <property type="component" value="Unassembled WGS sequence"/>
</dbReference>
<dbReference type="GO" id="GO:0005886">
    <property type="term" value="C:plasma membrane"/>
    <property type="evidence" value="ECO:0007669"/>
    <property type="project" value="UniProtKB-SubCell"/>
</dbReference>
<dbReference type="AlphaFoldDB" id="A0A4Q9KLW2"/>
<organism evidence="7 8">
    <name type="scientific">Propioniciclava tarda</name>
    <dbReference type="NCBI Taxonomy" id="433330"/>
    <lineage>
        <taxon>Bacteria</taxon>
        <taxon>Bacillati</taxon>
        <taxon>Actinomycetota</taxon>
        <taxon>Actinomycetes</taxon>
        <taxon>Propionibacteriales</taxon>
        <taxon>Propionibacteriaceae</taxon>
        <taxon>Propioniciclava</taxon>
    </lineage>
</organism>
<name>A0A4Q9KLW2_PROTD</name>
<feature type="transmembrane region" description="Helical" evidence="6">
    <location>
        <begin position="314"/>
        <end position="337"/>
    </location>
</feature>
<keyword evidence="3 6" id="KW-0812">Transmembrane</keyword>
<feature type="transmembrane region" description="Helical" evidence="6">
    <location>
        <begin position="50"/>
        <end position="71"/>
    </location>
</feature>
<comment type="subcellular location">
    <subcellularLocation>
        <location evidence="1">Cell membrane</location>
        <topology evidence="1">Multi-pass membrane protein</topology>
    </subcellularLocation>
</comment>
<dbReference type="InterPro" id="IPR036259">
    <property type="entry name" value="MFS_trans_sf"/>
</dbReference>
<evidence type="ECO:0000256" key="6">
    <source>
        <dbReference type="SAM" id="Phobius"/>
    </source>
</evidence>
<comment type="caution">
    <text evidence="7">The sequence shown here is derived from an EMBL/GenBank/DDBJ whole genome shotgun (WGS) entry which is preliminary data.</text>
</comment>
<feature type="transmembrane region" description="Helical" evidence="6">
    <location>
        <begin position="83"/>
        <end position="103"/>
    </location>
</feature>
<evidence type="ECO:0000256" key="5">
    <source>
        <dbReference type="ARBA" id="ARBA00023136"/>
    </source>
</evidence>
<sequence length="409" mass="41954">MPTTEQHSYRALFGVRGVPGLVGSMTLARTGQAMSSMVLTLLALKVYDSATLAGAVAFASLVPGLVVSPLAGALLDRHGRVRLVALDYLVAAAALGLIAALAASRALPGWLLVVIAAVASLTGPLSNSGLRSLFPRVVPEPLWERANAADSSGWVLASLVGPPLAGFAVQFLGAPAALALVAAVFVTAAVTVRGVTDPASEHDTSGRLWRDAVDGLVYFWRNRTLRGLGVSIMLANVTWGTLAIAVPFITLGRLGGDAATVGWLFAAEGVGGMVASVLFGRLNSAGRERCWLAWSLVGTAAVLVPLTLPGVGLVGVAVCLTLVGLLNGPLDIAMFTIRQRRTAPEWMGRAFAVSMSVNWLGAPIGSALTGALAPHGVEVPIVIAILCGLAAAASAWWLIPADTDARVGA</sequence>
<protein>
    <submittedName>
        <fullName evidence="7">MFS transporter</fullName>
    </submittedName>
</protein>
<feature type="transmembrane region" description="Helical" evidence="6">
    <location>
        <begin position="379"/>
        <end position="399"/>
    </location>
</feature>
<dbReference type="PANTHER" id="PTHR23513:SF11">
    <property type="entry name" value="STAPHYLOFERRIN A TRANSPORTER"/>
    <property type="match status" value="1"/>
</dbReference>
<gene>
    <name evidence="7" type="ORF">ET996_05375</name>
</gene>
<dbReference type="GO" id="GO:0022857">
    <property type="term" value="F:transmembrane transporter activity"/>
    <property type="evidence" value="ECO:0007669"/>
    <property type="project" value="InterPro"/>
</dbReference>
<evidence type="ECO:0000256" key="2">
    <source>
        <dbReference type="ARBA" id="ARBA00022475"/>
    </source>
</evidence>
<dbReference type="Pfam" id="PF07690">
    <property type="entry name" value="MFS_1"/>
    <property type="match status" value="1"/>
</dbReference>
<feature type="transmembrane region" description="Helical" evidence="6">
    <location>
        <begin position="21"/>
        <end position="44"/>
    </location>
</feature>
<dbReference type="Gene3D" id="1.20.1250.20">
    <property type="entry name" value="MFS general substrate transporter like domains"/>
    <property type="match status" value="1"/>
</dbReference>
<proteinExistence type="predicted"/>
<keyword evidence="5 6" id="KW-0472">Membrane</keyword>